<dbReference type="AlphaFoldDB" id="A0A0W8F224"/>
<keyword evidence="7" id="KW-1278">Translocase</keyword>
<dbReference type="GO" id="GO:0016887">
    <property type="term" value="F:ATP hydrolysis activity"/>
    <property type="evidence" value="ECO:0007669"/>
    <property type="project" value="InterPro"/>
</dbReference>
<comment type="similarity">
    <text evidence="2">Belongs to the ABC transporter superfamily.</text>
</comment>
<dbReference type="InterPro" id="IPR003439">
    <property type="entry name" value="ABC_transporter-like_ATP-bd"/>
</dbReference>
<dbReference type="FunFam" id="3.40.50.300:FF:000224">
    <property type="entry name" value="Energy-coupling factor transporter ATP-binding protein EcfA"/>
    <property type="match status" value="1"/>
</dbReference>
<gene>
    <name evidence="10" type="ORF">ASZ90_015434</name>
</gene>
<evidence type="ECO:0000259" key="9">
    <source>
        <dbReference type="PROSITE" id="PS50893"/>
    </source>
</evidence>
<dbReference type="PROSITE" id="PS50893">
    <property type="entry name" value="ABC_TRANSPORTER_2"/>
    <property type="match status" value="1"/>
</dbReference>
<evidence type="ECO:0000313" key="10">
    <source>
        <dbReference type="EMBL" id="KUG14908.1"/>
    </source>
</evidence>
<evidence type="ECO:0000256" key="6">
    <source>
        <dbReference type="ARBA" id="ARBA00022840"/>
    </source>
</evidence>
<organism evidence="10">
    <name type="scientific">hydrocarbon metagenome</name>
    <dbReference type="NCBI Taxonomy" id="938273"/>
    <lineage>
        <taxon>unclassified sequences</taxon>
        <taxon>metagenomes</taxon>
        <taxon>ecological metagenomes</taxon>
    </lineage>
</organism>
<evidence type="ECO:0000256" key="2">
    <source>
        <dbReference type="ARBA" id="ARBA00005417"/>
    </source>
</evidence>
<dbReference type="SUPFAM" id="SSF52540">
    <property type="entry name" value="P-loop containing nucleoside triphosphate hydrolases"/>
    <property type="match status" value="1"/>
</dbReference>
<proteinExistence type="inferred from homology"/>
<comment type="caution">
    <text evidence="10">The sequence shown here is derived from an EMBL/GenBank/DDBJ whole genome shotgun (WGS) entry which is preliminary data.</text>
</comment>
<feature type="domain" description="ABC transporter" evidence="9">
    <location>
        <begin position="6"/>
        <end position="241"/>
    </location>
</feature>
<keyword evidence="4" id="KW-1003">Cell membrane</keyword>
<comment type="subcellular location">
    <subcellularLocation>
        <location evidence="1">Cell membrane</location>
        <topology evidence="1">Peripheral membrane protein</topology>
    </subcellularLocation>
</comment>
<dbReference type="NCBIfam" id="TIGR01166">
    <property type="entry name" value="cbiO"/>
    <property type="match status" value="1"/>
</dbReference>
<evidence type="ECO:0000256" key="7">
    <source>
        <dbReference type="ARBA" id="ARBA00022967"/>
    </source>
</evidence>
<dbReference type="GO" id="GO:0043190">
    <property type="term" value="C:ATP-binding cassette (ABC) transporter complex"/>
    <property type="evidence" value="ECO:0007669"/>
    <property type="project" value="TreeGrafter"/>
</dbReference>
<dbReference type="InterPro" id="IPR017871">
    <property type="entry name" value="ABC_transporter-like_CS"/>
</dbReference>
<dbReference type="GO" id="GO:0042626">
    <property type="term" value="F:ATPase-coupled transmembrane transporter activity"/>
    <property type="evidence" value="ECO:0007669"/>
    <property type="project" value="TreeGrafter"/>
</dbReference>
<evidence type="ECO:0000256" key="8">
    <source>
        <dbReference type="ARBA" id="ARBA00023136"/>
    </source>
</evidence>
<evidence type="ECO:0000256" key="1">
    <source>
        <dbReference type="ARBA" id="ARBA00004202"/>
    </source>
</evidence>
<evidence type="ECO:0000256" key="5">
    <source>
        <dbReference type="ARBA" id="ARBA00022741"/>
    </source>
</evidence>
<dbReference type="PANTHER" id="PTHR43553:SF24">
    <property type="entry name" value="ENERGY-COUPLING FACTOR TRANSPORTER ATP-BINDING PROTEIN ECFA1"/>
    <property type="match status" value="1"/>
</dbReference>
<dbReference type="InterPro" id="IPR005876">
    <property type="entry name" value="Co_trans_ATP-bd"/>
</dbReference>
<dbReference type="InterPro" id="IPR003593">
    <property type="entry name" value="AAA+_ATPase"/>
</dbReference>
<keyword evidence="3" id="KW-0813">Transport</keyword>
<sequence length="391" mass="42950">MGSIILEAREIRYRYPRGMEAIQGMSFHIRKGEKIALVGPNGAGKSTLLLMFNGMIRPDSGTLLFDNEPVSYNKGSLRMLRKRVGFVLQNPDRQIIAPTVYQDVAFGPVNLGYSENEVKAAVGGALRYVGLEGFERRPPHQLSGGEKKRVAIAGVLAMDPDVLVFDEPTAGLDPSGSEDIMDLLDELNQGGKTVIISTHDIELAYPWANRAMLLVEGKILQEDIPEVAFGNPDLIRKARLSMPTLLELYGEMGKRGLSLPDRKPHTVFEMMNAIDLAFKTSPYRAEPGSITIGDVDNLDRETLVAWRAAHPRTAIGAMGTRAKERASQEQLIPEFTYGVIDKCILRALRGQDSLILTTSSMAGRVLTRVETYCRESGNTIRVASLNPAAIP</sequence>
<dbReference type="GO" id="GO:0006824">
    <property type="term" value="P:cobalt ion transport"/>
    <property type="evidence" value="ECO:0007669"/>
    <property type="project" value="InterPro"/>
</dbReference>
<dbReference type="SMART" id="SM00382">
    <property type="entry name" value="AAA"/>
    <property type="match status" value="1"/>
</dbReference>
<evidence type="ECO:0000256" key="3">
    <source>
        <dbReference type="ARBA" id="ARBA00022448"/>
    </source>
</evidence>
<keyword evidence="6" id="KW-0067">ATP-binding</keyword>
<dbReference type="EMBL" id="LNQE01001605">
    <property type="protein sequence ID" value="KUG14908.1"/>
    <property type="molecule type" value="Genomic_DNA"/>
</dbReference>
<dbReference type="Gene3D" id="3.40.50.300">
    <property type="entry name" value="P-loop containing nucleotide triphosphate hydrolases"/>
    <property type="match status" value="1"/>
</dbReference>
<evidence type="ECO:0000256" key="4">
    <source>
        <dbReference type="ARBA" id="ARBA00022475"/>
    </source>
</evidence>
<dbReference type="CDD" id="cd03225">
    <property type="entry name" value="ABC_cobalt_CbiO_domain1"/>
    <property type="match status" value="1"/>
</dbReference>
<dbReference type="Pfam" id="PF00005">
    <property type="entry name" value="ABC_tran"/>
    <property type="match status" value="1"/>
</dbReference>
<accession>A0A0W8F224</accession>
<dbReference type="GO" id="GO:0005524">
    <property type="term" value="F:ATP binding"/>
    <property type="evidence" value="ECO:0007669"/>
    <property type="project" value="UniProtKB-KW"/>
</dbReference>
<dbReference type="InterPro" id="IPR027417">
    <property type="entry name" value="P-loop_NTPase"/>
</dbReference>
<dbReference type="PROSITE" id="PS00211">
    <property type="entry name" value="ABC_TRANSPORTER_1"/>
    <property type="match status" value="1"/>
</dbReference>
<dbReference type="InterPro" id="IPR015856">
    <property type="entry name" value="ABC_transpr_CbiO/EcfA_su"/>
</dbReference>
<keyword evidence="8" id="KW-0472">Membrane</keyword>
<name>A0A0W8F224_9ZZZZ</name>
<protein>
    <submittedName>
        <fullName evidence="10">Atpase component cbio of energizing module of cobalt ecf transporter</fullName>
    </submittedName>
</protein>
<dbReference type="InterPro" id="IPR050095">
    <property type="entry name" value="ECF_ABC_transporter_ATP-bd"/>
</dbReference>
<keyword evidence="5" id="KW-0547">Nucleotide-binding</keyword>
<dbReference type="PANTHER" id="PTHR43553">
    <property type="entry name" value="HEAVY METAL TRANSPORTER"/>
    <property type="match status" value="1"/>
</dbReference>
<reference evidence="10" key="1">
    <citation type="journal article" date="2015" name="Proc. Natl. Acad. Sci. U.S.A.">
        <title>Networks of energetic and metabolic interactions define dynamics in microbial communities.</title>
        <authorList>
            <person name="Embree M."/>
            <person name="Liu J.K."/>
            <person name="Al-Bassam M.M."/>
            <person name="Zengler K."/>
        </authorList>
    </citation>
    <scope>NUCLEOTIDE SEQUENCE</scope>
</reference>